<dbReference type="EMBL" id="JANBPK010000194">
    <property type="protein sequence ID" value="KAJ2936042.1"/>
    <property type="molecule type" value="Genomic_DNA"/>
</dbReference>
<accession>A0A9W8JKE8</accession>
<organism evidence="1 2">
    <name type="scientific">Candolleomyces eurysporus</name>
    <dbReference type="NCBI Taxonomy" id="2828524"/>
    <lineage>
        <taxon>Eukaryota</taxon>
        <taxon>Fungi</taxon>
        <taxon>Dikarya</taxon>
        <taxon>Basidiomycota</taxon>
        <taxon>Agaricomycotina</taxon>
        <taxon>Agaricomycetes</taxon>
        <taxon>Agaricomycetidae</taxon>
        <taxon>Agaricales</taxon>
        <taxon>Agaricineae</taxon>
        <taxon>Psathyrellaceae</taxon>
        <taxon>Candolleomyces</taxon>
    </lineage>
</organism>
<comment type="caution">
    <text evidence="1">The sequence shown here is derived from an EMBL/GenBank/DDBJ whole genome shotgun (WGS) entry which is preliminary data.</text>
</comment>
<name>A0A9W8JKE8_9AGAR</name>
<feature type="non-terminal residue" evidence="1">
    <location>
        <position position="68"/>
    </location>
</feature>
<keyword evidence="2" id="KW-1185">Reference proteome</keyword>
<evidence type="ECO:0000313" key="1">
    <source>
        <dbReference type="EMBL" id="KAJ2936042.1"/>
    </source>
</evidence>
<dbReference type="Proteomes" id="UP001140091">
    <property type="component" value="Unassembled WGS sequence"/>
</dbReference>
<sequence length="68" mass="7523">MQTKGYRHGRFWDLEFLFVKAQDEEEAVEDSVAVPAAPTVKLFPPSIITILATRIRPGNGKYGSDDAA</sequence>
<dbReference type="AlphaFoldDB" id="A0A9W8JKE8"/>
<evidence type="ECO:0000313" key="2">
    <source>
        <dbReference type="Proteomes" id="UP001140091"/>
    </source>
</evidence>
<protein>
    <submittedName>
        <fullName evidence="1">Uncharacterized protein</fullName>
    </submittedName>
</protein>
<gene>
    <name evidence="1" type="ORF">H1R20_g1053</name>
</gene>
<proteinExistence type="predicted"/>
<reference evidence="1" key="1">
    <citation type="submission" date="2022-06" db="EMBL/GenBank/DDBJ databases">
        <title>Genome Sequence of Candolleomyces eurysporus.</title>
        <authorList>
            <person name="Buettner E."/>
        </authorList>
    </citation>
    <scope>NUCLEOTIDE SEQUENCE</scope>
    <source>
        <strain evidence="1">VTCC 930004</strain>
    </source>
</reference>